<evidence type="ECO:0000313" key="8">
    <source>
        <dbReference type="Proteomes" id="UP001151582"/>
    </source>
</evidence>
<keyword evidence="2 4" id="KW-0863">Zinc-finger</keyword>
<accession>A0A9W8E8K9</accession>
<dbReference type="AlphaFoldDB" id="A0A9W8E8K9"/>
<dbReference type="OrthoDB" id="660555at2759"/>
<feature type="domain" description="FYVE-type" evidence="6">
    <location>
        <begin position="241"/>
        <end position="306"/>
    </location>
</feature>
<dbReference type="InterPro" id="IPR011011">
    <property type="entry name" value="Znf_FYVE_PHD"/>
</dbReference>
<keyword evidence="3" id="KW-0862">Zinc</keyword>
<feature type="region of interest" description="Disordered" evidence="5">
    <location>
        <begin position="177"/>
        <end position="201"/>
    </location>
</feature>
<evidence type="ECO:0000256" key="3">
    <source>
        <dbReference type="ARBA" id="ARBA00022833"/>
    </source>
</evidence>
<keyword evidence="1" id="KW-0479">Metal-binding</keyword>
<dbReference type="InterPro" id="IPR000306">
    <property type="entry name" value="Znf_FYVE"/>
</dbReference>
<dbReference type="Proteomes" id="UP001151582">
    <property type="component" value="Unassembled WGS sequence"/>
</dbReference>
<organism evidence="7 8">
    <name type="scientific">Dimargaris verticillata</name>
    <dbReference type="NCBI Taxonomy" id="2761393"/>
    <lineage>
        <taxon>Eukaryota</taxon>
        <taxon>Fungi</taxon>
        <taxon>Fungi incertae sedis</taxon>
        <taxon>Zoopagomycota</taxon>
        <taxon>Kickxellomycotina</taxon>
        <taxon>Dimargaritomycetes</taxon>
        <taxon>Dimargaritales</taxon>
        <taxon>Dimargaritaceae</taxon>
        <taxon>Dimargaris</taxon>
    </lineage>
</organism>
<gene>
    <name evidence="7" type="primary">PIB2</name>
    <name evidence="7" type="ORF">H4R34_003959</name>
</gene>
<dbReference type="Gene3D" id="3.30.40.10">
    <property type="entry name" value="Zinc/RING finger domain, C3HC4 (zinc finger)"/>
    <property type="match status" value="1"/>
</dbReference>
<protein>
    <submittedName>
        <fullName evidence="7">Zn finger protein</fullName>
    </submittedName>
</protein>
<evidence type="ECO:0000313" key="7">
    <source>
        <dbReference type="EMBL" id="KAJ1976503.1"/>
    </source>
</evidence>
<comment type="caution">
    <text evidence="7">The sequence shown here is derived from an EMBL/GenBank/DDBJ whole genome shotgun (WGS) entry which is preliminary data.</text>
</comment>
<dbReference type="InterPro" id="IPR017455">
    <property type="entry name" value="Znf_FYVE-rel"/>
</dbReference>
<dbReference type="InterPro" id="IPR052113">
    <property type="entry name" value="FYVE-type_Zinc_Finger"/>
</dbReference>
<evidence type="ECO:0000256" key="5">
    <source>
        <dbReference type="SAM" id="MobiDB-lite"/>
    </source>
</evidence>
<feature type="compositionally biased region" description="Low complexity" evidence="5">
    <location>
        <begin position="184"/>
        <end position="201"/>
    </location>
</feature>
<keyword evidence="8" id="KW-1185">Reference proteome</keyword>
<dbReference type="PANTHER" id="PTHR39490:SF8">
    <property type="entry name" value="ZINC FINGER FYVE DOMAIN-CONTAINING PROTEIN 21"/>
    <property type="match status" value="1"/>
</dbReference>
<evidence type="ECO:0000256" key="4">
    <source>
        <dbReference type="PROSITE-ProRule" id="PRU00091"/>
    </source>
</evidence>
<evidence type="ECO:0000259" key="6">
    <source>
        <dbReference type="PROSITE" id="PS50178"/>
    </source>
</evidence>
<dbReference type="InterPro" id="IPR013083">
    <property type="entry name" value="Znf_RING/FYVE/PHD"/>
</dbReference>
<dbReference type="SUPFAM" id="SSF57903">
    <property type="entry name" value="FYVE/PHD zinc finger"/>
    <property type="match status" value="1"/>
</dbReference>
<dbReference type="GO" id="GO:0008270">
    <property type="term" value="F:zinc ion binding"/>
    <property type="evidence" value="ECO:0007669"/>
    <property type="project" value="UniProtKB-KW"/>
</dbReference>
<reference evidence="7" key="1">
    <citation type="submission" date="2022-07" db="EMBL/GenBank/DDBJ databases">
        <title>Phylogenomic reconstructions and comparative analyses of Kickxellomycotina fungi.</title>
        <authorList>
            <person name="Reynolds N.K."/>
            <person name="Stajich J.E."/>
            <person name="Barry K."/>
            <person name="Grigoriev I.V."/>
            <person name="Crous P."/>
            <person name="Smith M.E."/>
        </authorList>
    </citation>
    <scope>NUCLEOTIDE SEQUENCE</scope>
    <source>
        <strain evidence="7">RSA 567</strain>
    </source>
</reference>
<dbReference type="Pfam" id="PF01363">
    <property type="entry name" value="FYVE"/>
    <property type="match status" value="1"/>
</dbReference>
<evidence type="ECO:0000256" key="1">
    <source>
        <dbReference type="ARBA" id="ARBA00022723"/>
    </source>
</evidence>
<name>A0A9W8E8K9_9FUNG</name>
<dbReference type="SMART" id="SM00064">
    <property type="entry name" value="FYVE"/>
    <property type="match status" value="1"/>
</dbReference>
<dbReference type="PANTHER" id="PTHR39490">
    <property type="entry name" value="ARRESTIN DOMAIN-CONTAINING PROTEIN D"/>
    <property type="match status" value="1"/>
</dbReference>
<dbReference type="EMBL" id="JANBQB010000425">
    <property type="protein sequence ID" value="KAJ1976503.1"/>
    <property type="molecule type" value="Genomic_DNA"/>
</dbReference>
<proteinExistence type="predicted"/>
<evidence type="ECO:0000256" key="2">
    <source>
        <dbReference type="ARBA" id="ARBA00022771"/>
    </source>
</evidence>
<dbReference type="PROSITE" id="PS50178">
    <property type="entry name" value="ZF_FYVE"/>
    <property type="match status" value="1"/>
</dbReference>
<feature type="region of interest" description="Disordered" evidence="5">
    <location>
        <begin position="60"/>
        <end position="129"/>
    </location>
</feature>
<sequence>MPGATANYSHLHHAASQDAAGMFKTKSALHLPALVDALPTATAGHGPAVALADATMLQCPPLQNRQPPRPPISRQPSRNPGGLPPAKPHARRPLALTTSPEGLPDLPSLPPLRPRLARYNSEPAEPPMPPLDSVVGQTFLFTPSALPRRPVRRETSPCLTINGDATLDATTLALPKRTGGHCPSASTSSTASSHSSSGSLSFDDPLPNIQLNTRQVQLSDYLKIMWYGDCLPRKHWKADKESDRCDNHLCLRGFNPVMRRHHCRLCGYIFCGPCTKYTIFLDSDLTFNPESGTPCRSCKYCYRRFLEES</sequence>